<dbReference type="SMART" id="SM00421">
    <property type="entry name" value="HTH_LUXR"/>
    <property type="match status" value="1"/>
</dbReference>
<proteinExistence type="predicted"/>
<dbReference type="InterPro" id="IPR016032">
    <property type="entry name" value="Sig_transdc_resp-reg_C-effctor"/>
</dbReference>
<evidence type="ECO:0000256" key="2">
    <source>
        <dbReference type="ARBA" id="ARBA00022840"/>
    </source>
</evidence>
<dbReference type="PROSITE" id="PS50043">
    <property type="entry name" value="HTH_LUXR_2"/>
    <property type="match status" value="1"/>
</dbReference>
<dbReference type="GO" id="GO:0004016">
    <property type="term" value="F:adenylate cyclase activity"/>
    <property type="evidence" value="ECO:0007669"/>
    <property type="project" value="TreeGrafter"/>
</dbReference>
<dbReference type="SUPFAM" id="SSF46894">
    <property type="entry name" value="C-terminal effector domain of the bipartite response regulators"/>
    <property type="match status" value="1"/>
</dbReference>
<reference evidence="4 5" key="1">
    <citation type="submission" date="2020-08" db="EMBL/GenBank/DDBJ databases">
        <title>Sequencing the genomes of 1000 actinobacteria strains.</title>
        <authorList>
            <person name="Klenk H.-P."/>
        </authorList>
    </citation>
    <scope>NUCLEOTIDE SEQUENCE [LARGE SCALE GENOMIC DNA]</scope>
    <source>
        <strain evidence="4 5">DSM 44230</strain>
    </source>
</reference>
<dbReference type="Gene3D" id="1.25.40.10">
    <property type="entry name" value="Tetratricopeptide repeat domain"/>
    <property type="match status" value="2"/>
</dbReference>
<accession>A0A7W7CEK9</accession>
<evidence type="ECO:0000313" key="5">
    <source>
        <dbReference type="Proteomes" id="UP000533598"/>
    </source>
</evidence>
<dbReference type="PANTHER" id="PTHR16305">
    <property type="entry name" value="TESTICULAR SOLUBLE ADENYLYL CYCLASE"/>
    <property type="match status" value="1"/>
</dbReference>
<dbReference type="SUPFAM" id="SSF52540">
    <property type="entry name" value="P-loop containing nucleoside triphosphate hydrolases"/>
    <property type="match status" value="1"/>
</dbReference>
<protein>
    <submittedName>
        <fullName evidence="4">DNA-binding CsgD family transcriptional regulator</fullName>
    </submittedName>
</protein>
<organism evidence="4 5">
    <name type="scientific">Crossiella cryophila</name>
    <dbReference type="NCBI Taxonomy" id="43355"/>
    <lineage>
        <taxon>Bacteria</taxon>
        <taxon>Bacillati</taxon>
        <taxon>Actinomycetota</taxon>
        <taxon>Actinomycetes</taxon>
        <taxon>Pseudonocardiales</taxon>
        <taxon>Pseudonocardiaceae</taxon>
        <taxon>Crossiella</taxon>
    </lineage>
</organism>
<evidence type="ECO:0000259" key="3">
    <source>
        <dbReference type="PROSITE" id="PS50043"/>
    </source>
</evidence>
<dbReference type="PRINTS" id="PR00038">
    <property type="entry name" value="HTHLUXR"/>
</dbReference>
<keyword evidence="1" id="KW-0547">Nucleotide-binding</keyword>
<dbReference type="InterPro" id="IPR041664">
    <property type="entry name" value="AAA_16"/>
</dbReference>
<dbReference type="CDD" id="cd06170">
    <property type="entry name" value="LuxR_C_like"/>
    <property type="match status" value="1"/>
</dbReference>
<name>A0A7W7CEK9_9PSEU</name>
<dbReference type="AlphaFoldDB" id="A0A7W7CEK9"/>
<comment type="caution">
    <text evidence="4">The sequence shown here is derived from an EMBL/GenBank/DDBJ whole genome shotgun (WGS) entry which is preliminary data.</text>
</comment>
<keyword evidence="2" id="KW-0067">ATP-binding</keyword>
<dbReference type="Pfam" id="PF00196">
    <property type="entry name" value="GerE"/>
    <property type="match status" value="1"/>
</dbReference>
<dbReference type="GO" id="GO:0005737">
    <property type="term" value="C:cytoplasm"/>
    <property type="evidence" value="ECO:0007669"/>
    <property type="project" value="TreeGrafter"/>
</dbReference>
<dbReference type="InterPro" id="IPR000792">
    <property type="entry name" value="Tscrpt_reg_LuxR_C"/>
</dbReference>
<dbReference type="InterPro" id="IPR027417">
    <property type="entry name" value="P-loop_NTPase"/>
</dbReference>
<dbReference type="Gene3D" id="1.10.10.10">
    <property type="entry name" value="Winged helix-like DNA-binding domain superfamily/Winged helix DNA-binding domain"/>
    <property type="match status" value="1"/>
</dbReference>
<sequence length="925" mass="96964">MGLFERDAELGRIGALLQAAAAGRGTSALVEGVPGIGKTALLAAAGDLAGGRGFRVLTATGGELEQDLPFALIRQLFEPALRTAEPEVQSGAAALAAPVFAADGREAAVGSVVHGLYWLCSNLAEPAPLLLAVDDAHWADEASLRFVSHLARRMADLPVLLLLGSRPLAPDAALTLALGGVDPVRLNLAPLSEHAVGRFVRDRLSPAADAEFCRACAQATGGNPFLLTEAITALRADRVPPVAAQAGRVPGLQAAPIARTVLTRLTRLGPEAVRLARALAVLGPAADLRRPARLADLPLDTATDLADLLARESILTGGYPLDFAHPLVRTAVYADGTEIRRAADHRRAVEILTAEGAPAEQLVPHLLAAAPSADPTVVTALVAAAANALGRGAPEAAASCLRRALAEPPAAEDLPRLHAELGRALGMANRPAEAAPALRAAFELSTDPVTRGELALDLGAVMVQTGRPDAAMETFELARAALALDEGELPLQLTVAFSMASFVSMHPPTSWIARLDQLADTVSAETEAGRMVLACLAFGACATADRPAQVVGELAARAVAGSLPTRDHWILANFASTALVMADRLPEALDVLDRGVEHARTRGNLAEFRYLAVLRSRTALTAGHLQEAEADGRAALALHEVDGDRELPLAAAVLVDALAEQGHLDEAQAVLTEHELDSEEEVRMLIGHFVHLARGRLRLRQQRPRAALADLLACGAGLTGAGVVNPGFAHWRADAALAQLALGEPTSARDLAEEELVLAQGFGAPRAHGIALRTLGLIEGGGTRLDRLAESVDVLRRSTGVLELAHSLISYGSALRRAGHRTDAQRHLREGLDLASRRHAHPLAAQAKQELVASGARPRRTLLTGVDALTASELRVARLAADGETNRAIAQTLFVSRRTIEVHLTSAYRKLGIQSRDQLPTALGA</sequence>
<dbReference type="InterPro" id="IPR011990">
    <property type="entry name" value="TPR-like_helical_dom_sf"/>
</dbReference>
<dbReference type="Proteomes" id="UP000533598">
    <property type="component" value="Unassembled WGS sequence"/>
</dbReference>
<keyword evidence="5" id="KW-1185">Reference proteome</keyword>
<dbReference type="InterPro" id="IPR036388">
    <property type="entry name" value="WH-like_DNA-bd_sf"/>
</dbReference>
<evidence type="ECO:0000256" key="1">
    <source>
        <dbReference type="ARBA" id="ARBA00022741"/>
    </source>
</evidence>
<dbReference type="RefSeq" id="WP_185005451.1">
    <property type="nucleotide sequence ID" value="NZ_JACHMH010000001.1"/>
</dbReference>
<dbReference type="EMBL" id="JACHMH010000001">
    <property type="protein sequence ID" value="MBB4679739.1"/>
    <property type="molecule type" value="Genomic_DNA"/>
</dbReference>
<keyword evidence="4" id="KW-0238">DNA-binding</keyword>
<dbReference type="Pfam" id="PF13191">
    <property type="entry name" value="AAA_16"/>
    <property type="match status" value="1"/>
</dbReference>
<dbReference type="SUPFAM" id="SSF48452">
    <property type="entry name" value="TPR-like"/>
    <property type="match status" value="1"/>
</dbReference>
<evidence type="ECO:0000313" key="4">
    <source>
        <dbReference type="EMBL" id="MBB4679739.1"/>
    </source>
</evidence>
<dbReference type="PROSITE" id="PS00622">
    <property type="entry name" value="HTH_LUXR_1"/>
    <property type="match status" value="1"/>
</dbReference>
<dbReference type="GO" id="GO:0006355">
    <property type="term" value="P:regulation of DNA-templated transcription"/>
    <property type="evidence" value="ECO:0007669"/>
    <property type="project" value="InterPro"/>
</dbReference>
<gene>
    <name evidence="4" type="ORF">HNR67_005857</name>
</gene>
<dbReference type="GO" id="GO:0003677">
    <property type="term" value="F:DNA binding"/>
    <property type="evidence" value="ECO:0007669"/>
    <property type="project" value="UniProtKB-KW"/>
</dbReference>
<feature type="domain" description="HTH luxR-type" evidence="3">
    <location>
        <begin position="862"/>
        <end position="925"/>
    </location>
</feature>
<dbReference type="PANTHER" id="PTHR16305:SF35">
    <property type="entry name" value="TRANSCRIPTIONAL ACTIVATOR DOMAIN"/>
    <property type="match status" value="1"/>
</dbReference>
<dbReference type="GO" id="GO:0005524">
    <property type="term" value="F:ATP binding"/>
    <property type="evidence" value="ECO:0007669"/>
    <property type="project" value="UniProtKB-KW"/>
</dbReference>